<evidence type="ECO:0000256" key="1">
    <source>
        <dbReference type="ARBA" id="ARBA00022603"/>
    </source>
</evidence>
<evidence type="ECO:0000256" key="2">
    <source>
        <dbReference type="ARBA" id="ARBA00022679"/>
    </source>
</evidence>
<dbReference type="Gene3D" id="3.40.50.150">
    <property type="entry name" value="Vaccinia Virus protein VP39"/>
    <property type="match status" value="2"/>
</dbReference>
<dbReference type="EMBL" id="BARS01002978">
    <property type="protein sequence ID" value="GAF75728.1"/>
    <property type="molecule type" value="Genomic_DNA"/>
</dbReference>
<sequence>AGWALKTGVRQYNPSGRNKRSVWTIATQPYSEAHFATFPPKLIEPMIKAGTSEKGCCPECGSPWQRIVEKRACPRCADEWSQIDRIGEGGAGGGHNVGIMGGAALAAWRAEHPPTTTGWRPTCECIGEWEIITGDEPDFPGGPRIPWRKRIWHPPDTLPTLSPCVVLDPFLGSGTTGMVASLLGRDWLGIELNPDYAKMAEDRIGSAMAPETYTKADVPDDAPLFTP</sequence>
<reference evidence="4" key="1">
    <citation type="journal article" date="2014" name="Front. Microbiol.">
        <title>High frequency of phylogenetically diverse reductive dehalogenase-homologous genes in deep subseafloor sedimentary metagenomes.</title>
        <authorList>
            <person name="Kawai M."/>
            <person name="Futagami T."/>
            <person name="Toyoda A."/>
            <person name="Takaki Y."/>
            <person name="Nishi S."/>
            <person name="Hori S."/>
            <person name="Arai W."/>
            <person name="Tsubouchi T."/>
            <person name="Morono Y."/>
            <person name="Uchiyama I."/>
            <person name="Ito T."/>
            <person name="Fujiyama A."/>
            <person name="Inagaki F."/>
            <person name="Takami H."/>
        </authorList>
    </citation>
    <scope>NUCLEOTIDE SEQUENCE</scope>
    <source>
        <strain evidence="4">Expedition CK06-06</strain>
    </source>
</reference>
<dbReference type="AlphaFoldDB" id="X0S3T2"/>
<feature type="domain" description="DNA methylase N-4/N-6" evidence="3">
    <location>
        <begin position="165"/>
        <end position="201"/>
    </location>
</feature>
<dbReference type="InterPro" id="IPR029063">
    <property type="entry name" value="SAM-dependent_MTases_sf"/>
</dbReference>
<dbReference type="SUPFAM" id="SSF53335">
    <property type="entry name" value="S-adenosyl-L-methionine-dependent methyltransferases"/>
    <property type="match status" value="1"/>
</dbReference>
<accession>X0S3T2</accession>
<proteinExistence type="predicted"/>
<evidence type="ECO:0000259" key="3">
    <source>
        <dbReference type="Pfam" id="PF01555"/>
    </source>
</evidence>
<dbReference type="Pfam" id="PF01555">
    <property type="entry name" value="N6_N4_Mtase"/>
    <property type="match status" value="1"/>
</dbReference>
<feature type="non-terminal residue" evidence="4">
    <location>
        <position position="1"/>
    </location>
</feature>
<dbReference type="InterPro" id="IPR002941">
    <property type="entry name" value="DNA_methylase_N4/N6"/>
</dbReference>
<evidence type="ECO:0000313" key="4">
    <source>
        <dbReference type="EMBL" id="GAF75728.1"/>
    </source>
</evidence>
<dbReference type="GO" id="GO:0003677">
    <property type="term" value="F:DNA binding"/>
    <property type="evidence" value="ECO:0007669"/>
    <property type="project" value="InterPro"/>
</dbReference>
<dbReference type="InterPro" id="IPR001091">
    <property type="entry name" value="RM_Methyltransferase"/>
</dbReference>
<gene>
    <name evidence="4" type="ORF">S01H1_05728</name>
</gene>
<comment type="caution">
    <text evidence="4">The sequence shown here is derived from an EMBL/GenBank/DDBJ whole genome shotgun (WGS) entry which is preliminary data.</text>
</comment>
<dbReference type="PRINTS" id="PR00508">
    <property type="entry name" value="S21N4MTFRASE"/>
</dbReference>
<name>X0S3T2_9ZZZZ</name>
<keyword evidence="2" id="KW-0808">Transferase</keyword>
<dbReference type="GO" id="GO:0032259">
    <property type="term" value="P:methylation"/>
    <property type="evidence" value="ECO:0007669"/>
    <property type="project" value="UniProtKB-KW"/>
</dbReference>
<organism evidence="4">
    <name type="scientific">marine sediment metagenome</name>
    <dbReference type="NCBI Taxonomy" id="412755"/>
    <lineage>
        <taxon>unclassified sequences</taxon>
        <taxon>metagenomes</taxon>
        <taxon>ecological metagenomes</taxon>
    </lineage>
</organism>
<dbReference type="GO" id="GO:0008170">
    <property type="term" value="F:N-methyltransferase activity"/>
    <property type="evidence" value="ECO:0007669"/>
    <property type="project" value="InterPro"/>
</dbReference>
<protein>
    <recommendedName>
        <fullName evidence="3">DNA methylase N-4/N-6 domain-containing protein</fullName>
    </recommendedName>
</protein>
<keyword evidence="1" id="KW-0489">Methyltransferase</keyword>